<evidence type="ECO:0000313" key="3">
    <source>
        <dbReference type="Proteomes" id="UP000008068"/>
    </source>
</evidence>
<dbReference type="HOGENOM" id="CLU_2471046_0_0_1"/>
<sequence>MSPFSYRLNLEMEVGKTTCREAADTFYAALVSFKNYAIGAKQETPFGPIELTFNGNDLDDLDELANDVEEDVAQELDLILVVFFHPFQ</sequence>
<evidence type="ECO:0000259" key="1">
    <source>
        <dbReference type="Pfam" id="PF04824"/>
    </source>
</evidence>
<keyword evidence="3" id="KW-1185">Reference proteome</keyword>
<dbReference type="Proteomes" id="UP000008068">
    <property type="component" value="Unassembled WGS sequence"/>
</dbReference>
<dbReference type="EMBL" id="GL380013">
    <property type="protein sequence ID" value="EGT42339.1"/>
    <property type="molecule type" value="Genomic_DNA"/>
</dbReference>
<accession>G0P1G7</accession>
<proteinExistence type="predicted"/>
<evidence type="ECO:0000313" key="2">
    <source>
        <dbReference type="EMBL" id="EGT42339.1"/>
    </source>
</evidence>
<dbReference type="Pfam" id="PF04824">
    <property type="entry name" value="Rad21_Rec8"/>
    <property type="match status" value="1"/>
</dbReference>
<dbReference type="InterPro" id="IPR006909">
    <property type="entry name" value="Rad21/Rec8_C_eu"/>
</dbReference>
<dbReference type="AlphaFoldDB" id="G0P1G7"/>
<feature type="domain" description="Rad21/Rec8-like protein C-terminal eukaryotic" evidence="1">
    <location>
        <begin position="16"/>
        <end position="53"/>
    </location>
</feature>
<organism evidence="3">
    <name type="scientific">Caenorhabditis brenneri</name>
    <name type="common">Nematode worm</name>
    <dbReference type="NCBI Taxonomy" id="135651"/>
    <lineage>
        <taxon>Eukaryota</taxon>
        <taxon>Metazoa</taxon>
        <taxon>Ecdysozoa</taxon>
        <taxon>Nematoda</taxon>
        <taxon>Chromadorea</taxon>
        <taxon>Rhabditida</taxon>
        <taxon>Rhabditina</taxon>
        <taxon>Rhabditomorpha</taxon>
        <taxon>Rhabditoidea</taxon>
        <taxon>Rhabditidae</taxon>
        <taxon>Peloderinae</taxon>
        <taxon>Caenorhabditis</taxon>
    </lineage>
</organism>
<gene>
    <name evidence="2" type="ORF">CAEBREN_22074</name>
</gene>
<dbReference type="InParanoid" id="G0P1G7"/>
<protein>
    <recommendedName>
        <fullName evidence="1">Rad21/Rec8-like protein C-terminal eukaryotic domain-containing protein</fullName>
    </recommendedName>
</protein>
<name>G0P1G7_CAEBE</name>
<reference evidence="3" key="1">
    <citation type="submission" date="2011-07" db="EMBL/GenBank/DDBJ databases">
        <authorList>
            <consortium name="Caenorhabditis brenneri Sequencing and Analysis Consortium"/>
            <person name="Wilson R.K."/>
        </authorList>
    </citation>
    <scope>NUCLEOTIDE SEQUENCE [LARGE SCALE GENOMIC DNA]</scope>
    <source>
        <strain evidence="3">PB2801</strain>
    </source>
</reference>